<organism evidence="9 10">
    <name type="scientific">Rhodovibrio salinarum</name>
    <dbReference type="NCBI Taxonomy" id="1087"/>
    <lineage>
        <taxon>Bacteria</taxon>
        <taxon>Pseudomonadati</taxon>
        <taxon>Pseudomonadota</taxon>
        <taxon>Alphaproteobacteria</taxon>
        <taxon>Rhodospirillales</taxon>
        <taxon>Rhodovibrionaceae</taxon>
        <taxon>Rhodovibrio</taxon>
    </lineage>
</organism>
<feature type="transmembrane region" description="Helical" evidence="8">
    <location>
        <begin position="598"/>
        <end position="616"/>
    </location>
</feature>
<dbReference type="GO" id="GO:0033214">
    <property type="term" value="P:siderophore-iron import into cell"/>
    <property type="evidence" value="ECO:0007669"/>
    <property type="project" value="TreeGrafter"/>
</dbReference>
<feature type="transmembrane region" description="Helical" evidence="8">
    <location>
        <begin position="85"/>
        <end position="109"/>
    </location>
</feature>
<evidence type="ECO:0000256" key="4">
    <source>
        <dbReference type="ARBA" id="ARBA00022475"/>
    </source>
</evidence>
<evidence type="ECO:0000313" key="9">
    <source>
        <dbReference type="EMBL" id="MBK1699104.1"/>
    </source>
</evidence>
<evidence type="ECO:0000256" key="7">
    <source>
        <dbReference type="ARBA" id="ARBA00023136"/>
    </source>
</evidence>
<keyword evidence="4" id="KW-1003">Cell membrane</keyword>
<feature type="transmembrane region" description="Helical" evidence="8">
    <location>
        <begin position="47"/>
        <end position="73"/>
    </location>
</feature>
<protein>
    <submittedName>
        <fullName evidence="9">Fe3+-hydroxamate ABC transporter permease FhuB</fullName>
    </submittedName>
</protein>
<keyword evidence="6 8" id="KW-1133">Transmembrane helix</keyword>
<feature type="transmembrane region" description="Helical" evidence="8">
    <location>
        <begin position="413"/>
        <end position="434"/>
    </location>
</feature>
<keyword evidence="5 8" id="KW-0812">Transmembrane</keyword>
<dbReference type="PANTHER" id="PTHR30472">
    <property type="entry name" value="FERRIC ENTEROBACTIN TRANSPORT SYSTEM PERMEASE PROTEIN"/>
    <property type="match status" value="1"/>
</dbReference>
<feature type="transmembrane region" description="Helical" evidence="8">
    <location>
        <begin position="344"/>
        <end position="362"/>
    </location>
</feature>
<dbReference type="GO" id="GO:0005886">
    <property type="term" value="C:plasma membrane"/>
    <property type="evidence" value="ECO:0007669"/>
    <property type="project" value="UniProtKB-SubCell"/>
</dbReference>
<evidence type="ECO:0000256" key="2">
    <source>
        <dbReference type="ARBA" id="ARBA00007935"/>
    </source>
</evidence>
<sequence length="648" mass="66401">MSPAQLLLALVVPALGLLLAGLAQHVALDRLADVAVAPDPTRFADVFVHHALLPRAVVAVLVGVALGLSGTVFQQVLRNPLAEPSTLGILSGAQLGVTIGALVTPGLFLGVTRDLAAFCGAAGAMALVFAIAWRRSLSPITLILAGLIISLVAGSATALLGIFQYEFLRSVFIWSSGSLLQNDWGQAQALAWRLALGILLLVPLLRPLTVAGLDDTSATSLGVPLRRVRLLALAVATALAAAVASAVGVVGFIGLAAPHLARVAGARTFRARLVWAPLLGAALLLLADGVVQLAARWIAQVPTGIATAMLGAPLLLVLIKSMPLADTADQLVGTAARRLRIPRLALGLTAVGLTIVVALSLSEHVQVGQLPLMELIGGRWPRVLASLTAGGMLALAGTIVQRTTGNALASPEVLGVSSGAALGVIAALFLGAGMSPVTQLVAATLGALLVFPLLLLLARSVRFAPNHVLLCGVALGTLFTSVVSLVVASGDPRASYVLVWITGPTFRAGALPALAGALLLALGLGLSLLTVRWLGLLPLGATTSQALGVRVGRSRLLLLSISAVLTAGATLLTGPLTFVGLMAPHMARMAGFVRARHQLLAAMLIGAAIMVAADWLGRSLHFPYEIPAGILATFVGAPYFLWLLARRG</sequence>
<dbReference type="SUPFAM" id="SSF81345">
    <property type="entry name" value="ABC transporter involved in vitamin B12 uptake, BtuC"/>
    <property type="match status" value="2"/>
</dbReference>
<dbReference type="GO" id="GO:0022857">
    <property type="term" value="F:transmembrane transporter activity"/>
    <property type="evidence" value="ECO:0007669"/>
    <property type="project" value="InterPro"/>
</dbReference>
<keyword evidence="10" id="KW-1185">Reference proteome</keyword>
<dbReference type="EMBL" id="NRRE01000034">
    <property type="protein sequence ID" value="MBK1699104.1"/>
    <property type="molecule type" value="Genomic_DNA"/>
</dbReference>
<feature type="transmembrane region" description="Helical" evidence="8">
    <location>
        <begin position="510"/>
        <end position="535"/>
    </location>
</feature>
<feature type="transmembrane region" description="Helical" evidence="8">
    <location>
        <begin position="382"/>
        <end position="401"/>
    </location>
</feature>
<feature type="transmembrane region" description="Helical" evidence="8">
    <location>
        <begin position="115"/>
        <end position="133"/>
    </location>
</feature>
<accession>A0A934V348</accession>
<evidence type="ECO:0000256" key="6">
    <source>
        <dbReference type="ARBA" id="ARBA00022989"/>
    </source>
</evidence>
<feature type="transmembrane region" description="Helical" evidence="8">
    <location>
        <begin position="230"/>
        <end position="261"/>
    </location>
</feature>
<feature type="transmembrane region" description="Helical" evidence="8">
    <location>
        <begin position="297"/>
        <end position="319"/>
    </location>
</feature>
<feature type="transmembrane region" description="Helical" evidence="8">
    <location>
        <begin position="469"/>
        <end position="490"/>
    </location>
</feature>
<reference evidence="9" key="1">
    <citation type="submission" date="2017-08" db="EMBL/GenBank/DDBJ databases">
        <authorList>
            <person name="Imhoff J.F."/>
            <person name="Rahn T."/>
            <person name="Kuenzel S."/>
            <person name="Neulinger S.C."/>
        </authorList>
    </citation>
    <scope>NUCLEOTIDE SEQUENCE</scope>
    <source>
        <strain evidence="9">DSM 9154</strain>
    </source>
</reference>
<evidence type="ECO:0000256" key="1">
    <source>
        <dbReference type="ARBA" id="ARBA00004651"/>
    </source>
</evidence>
<evidence type="ECO:0000256" key="5">
    <source>
        <dbReference type="ARBA" id="ARBA00022692"/>
    </source>
</evidence>
<keyword evidence="3" id="KW-0813">Transport</keyword>
<dbReference type="Gene3D" id="1.10.3470.10">
    <property type="entry name" value="ABC transporter involved in vitamin B12 uptake, BtuC"/>
    <property type="match status" value="2"/>
</dbReference>
<dbReference type="Proteomes" id="UP000778970">
    <property type="component" value="Unassembled WGS sequence"/>
</dbReference>
<proteinExistence type="inferred from homology"/>
<feature type="transmembrane region" description="Helical" evidence="8">
    <location>
        <begin position="556"/>
        <end position="578"/>
    </location>
</feature>
<keyword evidence="7 8" id="KW-0472">Membrane</keyword>
<comment type="caution">
    <text evidence="9">The sequence shown here is derived from an EMBL/GenBank/DDBJ whole genome shotgun (WGS) entry which is preliminary data.</text>
</comment>
<feature type="transmembrane region" description="Helical" evidence="8">
    <location>
        <begin position="273"/>
        <end position="291"/>
    </location>
</feature>
<dbReference type="CDD" id="cd06550">
    <property type="entry name" value="TM_ABC_iron-siderophores_like"/>
    <property type="match status" value="2"/>
</dbReference>
<gene>
    <name evidence="9" type="ORF">CKO21_17815</name>
</gene>
<feature type="transmembrane region" description="Helical" evidence="8">
    <location>
        <begin position="140"/>
        <end position="165"/>
    </location>
</feature>
<feature type="transmembrane region" description="Helical" evidence="8">
    <location>
        <begin position="628"/>
        <end position="645"/>
    </location>
</feature>
<comment type="similarity">
    <text evidence="2">Belongs to the binding-protein-dependent transport system permease family. FecCD subfamily.</text>
</comment>
<evidence type="ECO:0000313" key="10">
    <source>
        <dbReference type="Proteomes" id="UP000778970"/>
    </source>
</evidence>
<dbReference type="InterPro" id="IPR037294">
    <property type="entry name" value="ABC_BtuC-like"/>
</dbReference>
<dbReference type="Pfam" id="PF01032">
    <property type="entry name" value="FecCD"/>
    <property type="match status" value="2"/>
</dbReference>
<evidence type="ECO:0000256" key="8">
    <source>
        <dbReference type="SAM" id="Phobius"/>
    </source>
</evidence>
<comment type="subcellular location">
    <subcellularLocation>
        <location evidence="1">Cell membrane</location>
        <topology evidence="1">Multi-pass membrane protein</topology>
    </subcellularLocation>
</comment>
<name>A0A934V348_9PROT</name>
<evidence type="ECO:0000256" key="3">
    <source>
        <dbReference type="ARBA" id="ARBA00022448"/>
    </source>
</evidence>
<dbReference type="PANTHER" id="PTHR30472:SF37">
    <property type="entry name" value="FE(3+) DICITRATE TRANSPORT SYSTEM PERMEASE PROTEIN FECD-RELATED"/>
    <property type="match status" value="1"/>
</dbReference>
<feature type="transmembrane region" description="Helical" evidence="8">
    <location>
        <begin position="440"/>
        <end position="457"/>
    </location>
</feature>
<dbReference type="NCBIfam" id="NF007866">
    <property type="entry name" value="PRK10577.1-2"/>
    <property type="match status" value="1"/>
</dbReference>
<dbReference type="AlphaFoldDB" id="A0A934V348"/>
<dbReference type="InterPro" id="IPR000522">
    <property type="entry name" value="ABC_transptr_permease_BtuC"/>
</dbReference>
<reference evidence="9" key="2">
    <citation type="journal article" date="2020" name="Microorganisms">
        <title>Osmotic Adaptation and Compatible Solute Biosynthesis of Phototrophic Bacteria as Revealed from Genome Analyses.</title>
        <authorList>
            <person name="Imhoff J.F."/>
            <person name="Rahn T."/>
            <person name="Kunzel S."/>
            <person name="Keller A."/>
            <person name="Neulinger S.C."/>
        </authorList>
    </citation>
    <scope>NUCLEOTIDE SEQUENCE</scope>
    <source>
        <strain evidence="9">DSM 9154</strain>
    </source>
</reference>